<evidence type="ECO:0000256" key="1">
    <source>
        <dbReference type="ARBA" id="ARBA00010876"/>
    </source>
</evidence>
<dbReference type="InterPro" id="IPR032675">
    <property type="entry name" value="LRR_dom_sf"/>
</dbReference>
<dbReference type="Gene3D" id="3.30.2350.10">
    <property type="entry name" value="Pseudouridine synthase"/>
    <property type="match status" value="1"/>
</dbReference>
<dbReference type="InterPro" id="IPR050188">
    <property type="entry name" value="RluA_PseudoU_synthase"/>
</dbReference>
<organism evidence="4">
    <name type="scientific">Noctiluca scintillans</name>
    <name type="common">Sea sparkle</name>
    <name type="synonym">Red tide dinoflagellate</name>
    <dbReference type="NCBI Taxonomy" id="2966"/>
    <lineage>
        <taxon>Eukaryota</taxon>
        <taxon>Sar</taxon>
        <taxon>Alveolata</taxon>
        <taxon>Dinophyceae</taxon>
        <taxon>Noctilucales</taxon>
        <taxon>Noctilucaceae</taxon>
        <taxon>Noctiluca</taxon>
    </lineage>
</organism>
<dbReference type="Pfam" id="PF00849">
    <property type="entry name" value="PseudoU_synth_2"/>
    <property type="match status" value="1"/>
</dbReference>
<feature type="domain" description="Pseudouridine synthase RsuA/RluA-like" evidence="3">
    <location>
        <begin position="521"/>
        <end position="648"/>
    </location>
</feature>
<evidence type="ECO:0000259" key="3">
    <source>
        <dbReference type="Pfam" id="PF00849"/>
    </source>
</evidence>
<name>A0A7S1F138_NOCSC</name>
<reference evidence="4" key="1">
    <citation type="submission" date="2021-01" db="EMBL/GenBank/DDBJ databases">
        <authorList>
            <person name="Corre E."/>
            <person name="Pelletier E."/>
            <person name="Niang G."/>
            <person name="Scheremetjew M."/>
            <person name="Finn R."/>
            <person name="Kale V."/>
            <person name="Holt S."/>
            <person name="Cochrane G."/>
            <person name="Meng A."/>
            <person name="Brown T."/>
            <person name="Cohen L."/>
        </authorList>
    </citation>
    <scope>NUCLEOTIDE SEQUENCE</scope>
</reference>
<sequence>MLCNSATGVKKVVPKTAPVPDTPRAPARQAAVPGLKTSSGVLSFKSVKPVFGAEAKAPKAKAWVRPPVQEEWEEQDEQEEWEEPAQQAPSLKRPVGGAPPTPLFTAPAKPQTQEEVEWVNYDMEDTTVWNQYDDAPDGNVAVEEAENGWYGEVAEPVSKRQKVTPTPRPPSLPPPGMSRDTSSNDENEKAMLAAEHEEWAQRCAIDPARPGQPLRLTILMAEAGLGDADLATWCEWMDRRFAAECPNASAMSSRTRFKASSIDFSENTIGTAGIKALCALLEKHRVRCDILRLTGNCITNDGSRSVLKYLASSSQAAALEVHLSRNKITAEGLKWVLGNLAMHPAYPVWNNDAQRFAPLRLNIENSTAKAQPTFQSIEAACKQFGCTVALGETGSSDMYKTNCAVHLRKWELPAGGMVPSAELHTRPIFAQAGRAAPKPPPSGVTDPVREEPRVVYEDDDLAVILKPAGWSCAPNPADVNPTWSKMKPLARRMQVGELLQQAAAAPLQGWLLLQFGADPNCEVSRDRTMDRGLAHRLDVDTSGPVLVGKTLKGYEHARKQIVAGVLKDYVALVHGTFNTERGECCAPVDSSAFAETMCVKVGEAGQPATTVWEAVAEYESPDRSEKYTLVHCRMVTLRTHQIRAHFQHLGHPLVGDEIYGTGEVPDWCPRIFSHKFRIGFFNAKNQACVETCSLQSVPDLWKALGSLRKVGGMAMMGCGAPGL</sequence>
<dbReference type="GO" id="GO:0009982">
    <property type="term" value="F:pseudouridine synthase activity"/>
    <property type="evidence" value="ECO:0007669"/>
    <property type="project" value="InterPro"/>
</dbReference>
<dbReference type="GO" id="GO:0003723">
    <property type="term" value="F:RNA binding"/>
    <property type="evidence" value="ECO:0007669"/>
    <property type="project" value="InterPro"/>
</dbReference>
<feature type="region of interest" description="Disordered" evidence="2">
    <location>
        <begin position="154"/>
        <end position="187"/>
    </location>
</feature>
<dbReference type="PANTHER" id="PTHR21600">
    <property type="entry name" value="MITOCHONDRIAL RNA PSEUDOURIDINE SYNTHASE"/>
    <property type="match status" value="1"/>
</dbReference>
<dbReference type="SUPFAM" id="SSF55120">
    <property type="entry name" value="Pseudouridine synthase"/>
    <property type="match status" value="1"/>
</dbReference>
<feature type="region of interest" description="Disordered" evidence="2">
    <location>
        <begin position="55"/>
        <end position="94"/>
    </location>
</feature>
<proteinExistence type="inferred from homology"/>
<feature type="compositionally biased region" description="Acidic residues" evidence="2">
    <location>
        <begin position="70"/>
        <end position="83"/>
    </location>
</feature>
<feature type="compositionally biased region" description="Pro residues" evidence="2">
    <location>
        <begin position="166"/>
        <end position="176"/>
    </location>
</feature>
<dbReference type="PANTHER" id="PTHR21600:SF87">
    <property type="entry name" value="RNA PSEUDOURIDYLATE SYNTHASE DOMAIN-CONTAINING PROTEIN 1"/>
    <property type="match status" value="1"/>
</dbReference>
<feature type="region of interest" description="Disordered" evidence="2">
    <location>
        <begin position="14"/>
        <end position="35"/>
    </location>
</feature>
<dbReference type="AlphaFoldDB" id="A0A7S1F138"/>
<dbReference type="EMBL" id="HBFQ01015018">
    <property type="protein sequence ID" value="CAD8836061.1"/>
    <property type="molecule type" value="Transcribed_RNA"/>
</dbReference>
<dbReference type="CDD" id="cd02869">
    <property type="entry name" value="PseudoU_synth_RluA_like"/>
    <property type="match status" value="1"/>
</dbReference>
<protein>
    <recommendedName>
        <fullName evidence="3">Pseudouridine synthase RsuA/RluA-like domain-containing protein</fullName>
    </recommendedName>
</protein>
<dbReference type="GO" id="GO:0000455">
    <property type="term" value="P:enzyme-directed rRNA pseudouridine synthesis"/>
    <property type="evidence" value="ECO:0007669"/>
    <property type="project" value="TreeGrafter"/>
</dbReference>
<evidence type="ECO:0000256" key="2">
    <source>
        <dbReference type="SAM" id="MobiDB-lite"/>
    </source>
</evidence>
<dbReference type="SUPFAM" id="SSF52047">
    <property type="entry name" value="RNI-like"/>
    <property type="match status" value="1"/>
</dbReference>
<gene>
    <name evidence="4" type="ORF">NSCI0253_LOCUS10409</name>
</gene>
<dbReference type="InterPro" id="IPR020103">
    <property type="entry name" value="PsdUridine_synth_cat_dom_sf"/>
</dbReference>
<dbReference type="InterPro" id="IPR006145">
    <property type="entry name" value="PsdUridine_synth_RsuA/RluA"/>
</dbReference>
<dbReference type="Gene3D" id="3.80.10.10">
    <property type="entry name" value="Ribonuclease Inhibitor"/>
    <property type="match status" value="1"/>
</dbReference>
<evidence type="ECO:0000313" key="4">
    <source>
        <dbReference type="EMBL" id="CAD8836061.1"/>
    </source>
</evidence>
<accession>A0A7S1F138</accession>
<comment type="similarity">
    <text evidence="1">Belongs to the pseudouridine synthase RluA family.</text>
</comment>